<reference evidence="1" key="1">
    <citation type="submission" date="2016-11" db="UniProtKB">
        <authorList>
            <consortium name="WormBaseParasite"/>
        </authorList>
    </citation>
    <scope>IDENTIFICATION</scope>
    <source>
        <strain evidence="1">pt0022</strain>
    </source>
</reference>
<dbReference type="InterPro" id="IPR021917">
    <property type="entry name" value="Unchr_Zn-peptidase-like"/>
</dbReference>
<name>A0A1I8EK69_WUCBA</name>
<dbReference type="AlphaFoldDB" id="A0A1I8EK69"/>
<dbReference type="WBParaSite" id="maker-PairedContig_2686-snap-gene-2.20-mRNA-1">
    <property type="protein sequence ID" value="maker-PairedContig_2686-snap-gene-2.20-mRNA-1"/>
    <property type="gene ID" value="maker-PairedContig_2686-snap-gene-2.20"/>
</dbReference>
<evidence type="ECO:0000313" key="1">
    <source>
        <dbReference type="WBParaSite" id="maker-PairedContig_2686-snap-gene-2.20-mRNA-1"/>
    </source>
</evidence>
<protein>
    <submittedName>
        <fullName evidence="1">Uncharacterized protein</fullName>
    </submittedName>
</protein>
<organism evidence="1">
    <name type="scientific">Wuchereria bancrofti</name>
    <dbReference type="NCBI Taxonomy" id="6293"/>
    <lineage>
        <taxon>Eukaryota</taxon>
        <taxon>Metazoa</taxon>
        <taxon>Ecdysozoa</taxon>
        <taxon>Nematoda</taxon>
        <taxon>Chromadorea</taxon>
        <taxon>Rhabditida</taxon>
        <taxon>Spirurina</taxon>
        <taxon>Spiruromorpha</taxon>
        <taxon>Filarioidea</taxon>
        <taxon>Onchocercidae</taxon>
        <taxon>Wuchereria</taxon>
    </lineage>
</organism>
<accession>A0A1I8EK69</accession>
<dbReference type="Pfam" id="PF12044">
    <property type="entry name" value="Metallopep"/>
    <property type="match status" value="1"/>
</dbReference>
<sequence>MVGRNRHLFRRLDIECVSRSWTIVSYLFVIGLSRFEMRGFEAVGGEPPCNRKIYSPQLMVMDISSKSVYAECKRKMQKAEAEMIFNVSVASSTPFEKDIFTASLIHNFPRKGDSVTYGDVALEYIPQPVPPDTMRIRLYIAYPLDKKEWYNQLCLQRAGLIGLMVQTFITVELSNFNNGSTDDLRPYIPFLDDCWTEQLAGISSDGRPNADIRNLQPQFTEMTPAVALLQLDKTAVELAHERHLAKYIRRRLSLLGQLDANKLLHLVFLLSPQKADGIAEKDKIETLLDLSVVKSTAFHYMPANASLVHRSLRDVSRASVLPNRHCWRVMSWQGDKYTLQHTKGGTVACYLGAVMHEVGHLFKIPHTNSGIMCNGGENIQTFFLPLKKVNLGFTEKEFPHLQRIEENVYIIRVHLRHEFLVKRIMESLLDSTTKLLMTVHPLITHKSRRKMCRILYDEDTGVVDVESGVRYLAYYTNDSVKRIYSFTEQHMKKRLVLRAKKSAVRALIVTGEGNFLSVLVTNTL</sequence>
<proteinExistence type="predicted"/>